<proteinExistence type="predicted"/>
<dbReference type="PROSITE" id="PS50835">
    <property type="entry name" value="IG_LIKE"/>
    <property type="match status" value="1"/>
</dbReference>
<evidence type="ECO:0000313" key="2">
    <source>
        <dbReference type="EMBL" id="NXK05407.1"/>
    </source>
</evidence>
<evidence type="ECO:0000259" key="1">
    <source>
        <dbReference type="PROSITE" id="PS50835"/>
    </source>
</evidence>
<organism evidence="2 3">
    <name type="scientific">Herpetotheres cachinnans</name>
    <name type="common">Laughing falcon</name>
    <name type="synonym">Falco cachinnans</name>
    <dbReference type="NCBI Taxonomy" id="56343"/>
    <lineage>
        <taxon>Eukaryota</taxon>
        <taxon>Metazoa</taxon>
        <taxon>Chordata</taxon>
        <taxon>Craniata</taxon>
        <taxon>Vertebrata</taxon>
        <taxon>Euteleostomi</taxon>
        <taxon>Archelosauria</taxon>
        <taxon>Archosauria</taxon>
        <taxon>Dinosauria</taxon>
        <taxon>Saurischia</taxon>
        <taxon>Theropoda</taxon>
        <taxon>Coelurosauria</taxon>
        <taxon>Aves</taxon>
        <taxon>Neognathae</taxon>
        <taxon>Neoaves</taxon>
        <taxon>Telluraves</taxon>
        <taxon>Australaves</taxon>
        <taxon>Falconiformes</taxon>
        <taxon>Falconidae</taxon>
        <taxon>Herpetotheres</taxon>
    </lineage>
</organism>
<dbReference type="AlphaFoldDB" id="A0A7L0GBJ7"/>
<dbReference type="GO" id="GO:0038023">
    <property type="term" value="F:signaling receptor activity"/>
    <property type="evidence" value="ECO:0007669"/>
    <property type="project" value="InterPro"/>
</dbReference>
<dbReference type="InterPro" id="IPR036179">
    <property type="entry name" value="Ig-like_dom_sf"/>
</dbReference>
<protein>
    <submittedName>
        <fullName evidence="2">BTLA protein</fullName>
    </submittedName>
</protein>
<name>A0A7L0GBJ7_HERCA</name>
<dbReference type="InterPro" id="IPR013098">
    <property type="entry name" value="Ig_I-set"/>
</dbReference>
<dbReference type="EMBL" id="VXAJ01000107">
    <property type="protein sequence ID" value="NXK05407.1"/>
    <property type="molecule type" value="Genomic_DNA"/>
</dbReference>
<dbReference type="PANTHER" id="PTHR37996">
    <property type="entry name" value="B- AND T-LYMPHOCYTE ATTENUATOR"/>
    <property type="match status" value="1"/>
</dbReference>
<feature type="non-terminal residue" evidence="2">
    <location>
        <position position="154"/>
    </location>
</feature>
<dbReference type="GO" id="GO:0005886">
    <property type="term" value="C:plasma membrane"/>
    <property type="evidence" value="ECO:0007669"/>
    <property type="project" value="InterPro"/>
</dbReference>
<dbReference type="InterPro" id="IPR003599">
    <property type="entry name" value="Ig_sub"/>
</dbReference>
<dbReference type="Pfam" id="PF07679">
    <property type="entry name" value="I-set"/>
    <property type="match status" value="1"/>
</dbReference>
<feature type="domain" description="Ig-like" evidence="1">
    <location>
        <begin position="8"/>
        <end position="101"/>
    </location>
</feature>
<feature type="non-terminal residue" evidence="2">
    <location>
        <position position="1"/>
    </location>
</feature>
<accession>A0A7L0GBJ7</accession>
<dbReference type="SUPFAM" id="SSF48726">
    <property type="entry name" value="Immunoglobulin"/>
    <property type="match status" value="1"/>
</dbReference>
<sequence>GFDATDCPVEIQVKRHSQYKINVGNPLIIACPVHYCKQQPDMQWCKIEVATCVQLKEAKTKWESNVFTLEIFSVHQNDSGVYRCRATVDNLSSESHGIRVTVEGEAPILRKSPFKQKDAMYRKAHACRTMASPNHSTAVLVCTTFFMLLSCLLV</sequence>
<evidence type="ECO:0000313" key="3">
    <source>
        <dbReference type="Proteomes" id="UP000555649"/>
    </source>
</evidence>
<dbReference type="PANTHER" id="PTHR37996:SF1">
    <property type="entry name" value="B- AND T-LYMPHOCYTE ATTENUATOR"/>
    <property type="match status" value="1"/>
</dbReference>
<dbReference type="InterPro" id="IPR039257">
    <property type="entry name" value="BTLA"/>
</dbReference>
<dbReference type="Gene3D" id="2.60.40.10">
    <property type="entry name" value="Immunoglobulins"/>
    <property type="match status" value="1"/>
</dbReference>
<reference evidence="2 3" key="1">
    <citation type="submission" date="2019-09" db="EMBL/GenBank/DDBJ databases">
        <title>Bird 10,000 Genomes (B10K) Project - Family phase.</title>
        <authorList>
            <person name="Zhang G."/>
        </authorList>
    </citation>
    <scope>NUCLEOTIDE SEQUENCE [LARGE SCALE GENOMIC DNA]</scope>
    <source>
        <strain evidence="2">B10K-DU-005-78</strain>
        <tissue evidence="2">Mixed tissue sample</tissue>
    </source>
</reference>
<dbReference type="InterPro" id="IPR007110">
    <property type="entry name" value="Ig-like_dom"/>
</dbReference>
<dbReference type="Proteomes" id="UP000555649">
    <property type="component" value="Unassembled WGS sequence"/>
</dbReference>
<gene>
    <name evidence="2" type="primary">Btla</name>
    <name evidence="2" type="ORF">HERCAC_R15799</name>
</gene>
<keyword evidence="3" id="KW-1185">Reference proteome</keyword>
<dbReference type="InterPro" id="IPR013783">
    <property type="entry name" value="Ig-like_fold"/>
</dbReference>
<comment type="caution">
    <text evidence="2">The sequence shown here is derived from an EMBL/GenBank/DDBJ whole genome shotgun (WGS) entry which is preliminary data.</text>
</comment>
<dbReference type="SMART" id="SM00409">
    <property type="entry name" value="IG"/>
    <property type="match status" value="1"/>
</dbReference>
<dbReference type="GO" id="GO:0002768">
    <property type="term" value="P:immune response-regulating cell surface receptor signaling pathway"/>
    <property type="evidence" value="ECO:0007669"/>
    <property type="project" value="InterPro"/>
</dbReference>